<name>A0A699UMI0_TANCI</name>
<accession>A0A699UMI0</accession>
<comment type="caution">
    <text evidence="1">The sequence shown here is derived from an EMBL/GenBank/DDBJ whole genome shotgun (WGS) entry which is preliminary data.</text>
</comment>
<evidence type="ECO:0000313" key="1">
    <source>
        <dbReference type="EMBL" id="GFD22659.1"/>
    </source>
</evidence>
<dbReference type="AlphaFoldDB" id="A0A699UMI0"/>
<sequence>MRGVTGSISLHTHGWDKSSSSILDFCFFDLDFQCPPPLSSLFENAFVHCEDVPSRLLNTPSSLLPFLPGMCLGDYDQSRLILEKTLVRSGLSDMLRERPDLRPLWFSPLTFGVLDSECCDTSWTYEFLLERPSKLRRAFTSFSFS</sequence>
<organism evidence="1">
    <name type="scientific">Tanacetum cinerariifolium</name>
    <name type="common">Dalmatian daisy</name>
    <name type="synonym">Chrysanthemum cinerariifolium</name>
    <dbReference type="NCBI Taxonomy" id="118510"/>
    <lineage>
        <taxon>Eukaryota</taxon>
        <taxon>Viridiplantae</taxon>
        <taxon>Streptophyta</taxon>
        <taxon>Embryophyta</taxon>
        <taxon>Tracheophyta</taxon>
        <taxon>Spermatophyta</taxon>
        <taxon>Magnoliopsida</taxon>
        <taxon>eudicotyledons</taxon>
        <taxon>Gunneridae</taxon>
        <taxon>Pentapetalae</taxon>
        <taxon>asterids</taxon>
        <taxon>campanulids</taxon>
        <taxon>Asterales</taxon>
        <taxon>Asteraceae</taxon>
        <taxon>Asteroideae</taxon>
        <taxon>Anthemideae</taxon>
        <taxon>Anthemidinae</taxon>
        <taxon>Tanacetum</taxon>
    </lineage>
</organism>
<proteinExistence type="predicted"/>
<reference evidence="1" key="1">
    <citation type="journal article" date="2019" name="Sci. Rep.">
        <title>Draft genome of Tanacetum cinerariifolium, the natural source of mosquito coil.</title>
        <authorList>
            <person name="Yamashiro T."/>
            <person name="Shiraishi A."/>
            <person name="Satake H."/>
            <person name="Nakayama K."/>
        </authorList>
    </citation>
    <scope>NUCLEOTIDE SEQUENCE</scope>
</reference>
<protein>
    <submittedName>
        <fullName evidence="1">Uncharacterized protein</fullName>
    </submittedName>
</protein>
<dbReference type="EMBL" id="BKCJ011338953">
    <property type="protein sequence ID" value="GFD22659.1"/>
    <property type="molecule type" value="Genomic_DNA"/>
</dbReference>
<gene>
    <name evidence="1" type="ORF">Tci_894628</name>
</gene>